<dbReference type="AlphaFoldDB" id="A0A220RYY5"/>
<evidence type="ECO:0000313" key="1">
    <source>
        <dbReference type="EMBL" id="ASK26363.1"/>
    </source>
</evidence>
<accession>A0A220RYY5</accession>
<name>A0A220RYY5_9NEIS</name>
<dbReference type="RefSeq" id="WP_089035086.1">
    <property type="nucleotide sequence ID" value="NZ_CP022278.1"/>
</dbReference>
<dbReference type="InterPro" id="IPR010133">
    <property type="entry name" value="Bacteriocin_signal_seq"/>
</dbReference>
<organism evidence="1 2">
    <name type="scientific">Neisseria chenwenguii</name>
    <dbReference type="NCBI Taxonomy" id="1853278"/>
    <lineage>
        <taxon>Bacteria</taxon>
        <taxon>Pseudomonadati</taxon>
        <taxon>Pseudomonadota</taxon>
        <taxon>Betaproteobacteria</taxon>
        <taxon>Neisseriales</taxon>
        <taxon>Neisseriaceae</taxon>
        <taxon>Neisseria</taxon>
    </lineage>
</organism>
<protein>
    <submittedName>
        <fullName evidence="1">Uncharacterized protein</fullName>
    </submittedName>
</protein>
<gene>
    <name evidence="1" type="ORF">BG910_00135</name>
</gene>
<evidence type="ECO:0000313" key="2">
    <source>
        <dbReference type="Proteomes" id="UP000198238"/>
    </source>
</evidence>
<dbReference type="Proteomes" id="UP000198238">
    <property type="component" value="Chromosome"/>
</dbReference>
<dbReference type="NCBIfam" id="TIGR01847">
    <property type="entry name" value="bacteriocin_sig"/>
    <property type="match status" value="1"/>
</dbReference>
<reference evidence="1 2" key="1">
    <citation type="submission" date="2017-06" db="EMBL/GenBank/DDBJ databases">
        <title>Neisseria chenwenguii sp. nov., isolated from the intestinal contents of Tibetan Plateau Pika in Yushu, Qinghai Province, China.</title>
        <authorList>
            <person name="Zhang G."/>
        </authorList>
    </citation>
    <scope>NUCLEOTIDE SEQUENCE [LARGE SCALE GENOMIC DNA]</scope>
    <source>
        <strain evidence="1 2">10023</strain>
    </source>
</reference>
<keyword evidence="2" id="KW-1185">Reference proteome</keyword>
<proteinExistence type="predicted"/>
<dbReference type="EMBL" id="CP022278">
    <property type="protein sequence ID" value="ASK26363.1"/>
    <property type="molecule type" value="Genomic_DNA"/>
</dbReference>
<sequence length="43" mass="4856">MKTLTVKDLAQVSGGFGCTITLWDLTLDHVNSFYRRPGRAEWA</sequence>
<dbReference type="KEGG" id="nei:BG910_00135"/>